<evidence type="ECO:0000313" key="2">
    <source>
        <dbReference type="EMBL" id="PKR88664.1"/>
    </source>
</evidence>
<dbReference type="SUPFAM" id="SSF46785">
    <property type="entry name" value="Winged helix' DNA-binding domain"/>
    <property type="match status" value="1"/>
</dbReference>
<accession>A0A2N3LVZ0</accession>
<dbReference type="InterPro" id="IPR036390">
    <property type="entry name" value="WH_DNA-bd_sf"/>
</dbReference>
<sequence length="80" mass="8527">MTPSTVRDYMRERGNASLADVALHFDAAEDAVRAVLDLWVAKGKIRPLAAGAACSRVGSCGCSCKAEEIFEWVGDLRLAG</sequence>
<reference evidence="2 3" key="1">
    <citation type="submission" date="2017-12" db="EMBL/GenBank/DDBJ databases">
        <title>Anaerobic carbon monoxide metabolism by Pleomorphomonas carboxyditropha sp. nov., a new mesophilic hydrogenogenic carboxidotroph.</title>
        <authorList>
            <person name="Esquivel-Elizondo S."/>
            <person name="Krajmalnik-Brown R."/>
        </authorList>
    </citation>
    <scope>NUCLEOTIDE SEQUENCE [LARGE SCALE GENOMIC DNA]</scope>
    <source>
        <strain evidence="2 3">R5-392</strain>
    </source>
</reference>
<evidence type="ECO:0000259" key="1">
    <source>
        <dbReference type="Pfam" id="PF09012"/>
    </source>
</evidence>
<feature type="domain" description="Transcriptional regulator HTH-type FeoC" evidence="1">
    <location>
        <begin position="5"/>
        <end position="71"/>
    </location>
</feature>
<evidence type="ECO:0000313" key="3">
    <source>
        <dbReference type="Proteomes" id="UP000233491"/>
    </source>
</evidence>
<comment type="caution">
    <text evidence="2">The sequence shown here is derived from an EMBL/GenBank/DDBJ whole genome shotgun (WGS) entry which is preliminary data.</text>
</comment>
<dbReference type="InterPro" id="IPR036388">
    <property type="entry name" value="WH-like_DNA-bd_sf"/>
</dbReference>
<dbReference type="InterPro" id="IPR015102">
    <property type="entry name" value="Tscrpt_reg_HTH_FeoC"/>
</dbReference>
<organism evidence="2 3">
    <name type="scientific">Pleomorphomonas diazotrophica</name>
    <dbReference type="NCBI Taxonomy" id="1166257"/>
    <lineage>
        <taxon>Bacteria</taxon>
        <taxon>Pseudomonadati</taxon>
        <taxon>Pseudomonadota</taxon>
        <taxon>Alphaproteobacteria</taxon>
        <taxon>Hyphomicrobiales</taxon>
        <taxon>Pleomorphomonadaceae</taxon>
        <taxon>Pleomorphomonas</taxon>
    </lineage>
</organism>
<dbReference type="Gene3D" id="1.10.10.10">
    <property type="entry name" value="Winged helix-like DNA-binding domain superfamily/Winged helix DNA-binding domain"/>
    <property type="match status" value="1"/>
</dbReference>
<keyword evidence="3" id="KW-1185">Reference proteome</keyword>
<name>A0A2N3LVZ0_9HYPH</name>
<dbReference type="Proteomes" id="UP000233491">
    <property type="component" value="Unassembled WGS sequence"/>
</dbReference>
<protein>
    <submittedName>
        <fullName evidence="2">Sugar metabolism transcriptional regulator</fullName>
    </submittedName>
</protein>
<dbReference type="AlphaFoldDB" id="A0A2N3LVZ0"/>
<dbReference type="Pfam" id="PF09012">
    <property type="entry name" value="FeoC"/>
    <property type="match status" value="1"/>
</dbReference>
<proteinExistence type="predicted"/>
<dbReference type="EMBL" id="PJNW01000011">
    <property type="protein sequence ID" value="PKR88664.1"/>
    <property type="molecule type" value="Genomic_DNA"/>
</dbReference>
<gene>
    <name evidence="2" type="ORF">CXZ10_13585</name>
</gene>
<dbReference type="OrthoDB" id="467062at2"/>